<gene>
    <name evidence="8" type="ORF">SAMN05444391_1216</name>
</gene>
<dbReference type="PANTHER" id="PTHR32322">
    <property type="entry name" value="INNER MEMBRANE TRANSPORTER"/>
    <property type="match status" value="1"/>
</dbReference>
<dbReference type="InterPro" id="IPR037185">
    <property type="entry name" value="EmrE-like"/>
</dbReference>
<feature type="transmembrane region" description="Helical" evidence="6">
    <location>
        <begin position="95"/>
        <end position="113"/>
    </location>
</feature>
<reference evidence="8 9" key="1">
    <citation type="submission" date="2016-11" db="EMBL/GenBank/DDBJ databases">
        <authorList>
            <person name="Jaros S."/>
            <person name="Januszkiewicz K."/>
            <person name="Wedrychowicz H."/>
        </authorList>
    </citation>
    <scope>NUCLEOTIDE SEQUENCE [LARGE SCALE GENOMIC DNA]</scope>
    <source>
        <strain evidence="8 9">DSM 19557</strain>
    </source>
</reference>
<dbReference type="Pfam" id="PF00892">
    <property type="entry name" value="EamA"/>
    <property type="match status" value="1"/>
</dbReference>
<proteinExistence type="inferred from homology"/>
<dbReference type="SUPFAM" id="SSF103481">
    <property type="entry name" value="Multidrug resistance efflux transporter EmrE"/>
    <property type="match status" value="1"/>
</dbReference>
<dbReference type="AlphaFoldDB" id="A0A1M6SY51"/>
<dbReference type="RefSeq" id="WP_172838434.1">
    <property type="nucleotide sequence ID" value="NZ_LT670846.1"/>
</dbReference>
<sequence>MYKPLVLALLASLVWGIAPIFFKLGLKEGLLPVHALVIHNLIAFLSSLIVSLKYLHQWQFTVKGFLLVAFGGFLSGFLGLHFFYKALKTGDVSLVSPVASTSPLWASIFALTLLQEEINLLKLVGIVLVVCGIALLSYAQR</sequence>
<evidence type="ECO:0000313" key="8">
    <source>
        <dbReference type="EMBL" id="SHK49651.1"/>
    </source>
</evidence>
<keyword evidence="9" id="KW-1185">Reference proteome</keyword>
<feature type="transmembrane region" description="Helical" evidence="6">
    <location>
        <begin position="32"/>
        <end position="52"/>
    </location>
</feature>
<accession>A0A1M6SY51</accession>
<evidence type="ECO:0000256" key="6">
    <source>
        <dbReference type="SAM" id="Phobius"/>
    </source>
</evidence>
<dbReference type="Gene3D" id="1.10.3730.20">
    <property type="match status" value="1"/>
</dbReference>
<evidence type="ECO:0000256" key="4">
    <source>
        <dbReference type="ARBA" id="ARBA00022989"/>
    </source>
</evidence>
<dbReference type="InterPro" id="IPR050638">
    <property type="entry name" value="AA-Vitamin_Transporters"/>
</dbReference>
<dbReference type="PANTHER" id="PTHR32322:SF2">
    <property type="entry name" value="EAMA DOMAIN-CONTAINING PROTEIN"/>
    <property type="match status" value="1"/>
</dbReference>
<organism evidence="8 9">
    <name type="scientific">Thermocrinis minervae</name>
    <dbReference type="NCBI Taxonomy" id="381751"/>
    <lineage>
        <taxon>Bacteria</taxon>
        <taxon>Pseudomonadati</taxon>
        <taxon>Aquificota</taxon>
        <taxon>Aquificia</taxon>
        <taxon>Aquificales</taxon>
        <taxon>Aquificaceae</taxon>
        <taxon>Thermocrinis</taxon>
    </lineage>
</organism>
<keyword evidence="4 6" id="KW-1133">Transmembrane helix</keyword>
<keyword evidence="5 6" id="KW-0472">Membrane</keyword>
<evidence type="ECO:0000259" key="7">
    <source>
        <dbReference type="Pfam" id="PF00892"/>
    </source>
</evidence>
<evidence type="ECO:0000313" key="9">
    <source>
        <dbReference type="Proteomes" id="UP000189810"/>
    </source>
</evidence>
<dbReference type="EMBL" id="LT670846">
    <property type="protein sequence ID" value="SHK49651.1"/>
    <property type="molecule type" value="Genomic_DNA"/>
</dbReference>
<dbReference type="STRING" id="381751.SAMN05444391_1216"/>
<keyword evidence="3 6" id="KW-0812">Transmembrane</keyword>
<evidence type="ECO:0000256" key="2">
    <source>
        <dbReference type="ARBA" id="ARBA00007362"/>
    </source>
</evidence>
<feature type="transmembrane region" description="Helical" evidence="6">
    <location>
        <begin position="64"/>
        <end position="83"/>
    </location>
</feature>
<evidence type="ECO:0000256" key="5">
    <source>
        <dbReference type="ARBA" id="ARBA00023136"/>
    </source>
</evidence>
<dbReference type="InterPro" id="IPR000620">
    <property type="entry name" value="EamA_dom"/>
</dbReference>
<name>A0A1M6SY51_9AQUI</name>
<evidence type="ECO:0000256" key="3">
    <source>
        <dbReference type="ARBA" id="ARBA00022692"/>
    </source>
</evidence>
<feature type="domain" description="EamA" evidence="7">
    <location>
        <begin position="5"/>
        <end position="137"/>
    </location>
</feature>
<protein>
    <submittedName>
        <fullName evidence="8">Transporter family protein</fullName>
    </submittedName>
</protein>
<comment type="similarity">
    <text evidence="2">Belongs to the EamA transporter family.</text>
</comment>
<feature type="transmembrane region" description="Helical" evidence="6">
    <location>
        <begin position="120"/>
        <end position="139"/>
    </location>
</feature>
<evidence type="ECO:0000256" key="1">
    <source>
        <dbReference type="ARBA" id="ARBA00004141"/>
    </source>
</evidence>
<dbReference type="Proteomes" id="UP000189810">
    <property type="component" value="Chromosome I"/>
</dbReference>
<comment type="subcellular location">
    <subcellularLocation>
        <location evidence="1">Membrane</location>
        <topology evidence="1">Multi-pass membrane protein</topology>
    </subcellularLocation>
</comment>
<dbReference type="GO" id="GO:0016020">
    <property type="term" value="C:membrane"/>
    <property type="evidence" value="ECO:0007669"/>
    <property type="project" value="UniProtKB-SubCell"/>
</dbReference>